<name>A0A6S6WPJ4_9GAMM</name>
<dbReference type="AlphaFoldDB" id="A0A6S6WPJ4"/>
<dbReference type="Pfam" id="PF08891">
    <property type="entry name" value="YfcL"/>
    <property type="match status" value="1"/>
</dbReference>
<sequence>MQQENFDQFIEKLELVFDQAVQQGDDDELFASGYLRGHFDLVVAQMELQDQAHPEAVLPSLRAALEATKHELNPVDQQHIAAMVNKLEAAAD</sequence>
<organism evidence="1 2">
    <name type="scientific">Pseudidiomarina piscicola</name>
    <dbReference type="NCBI Taxonomy" id="2614830"/>
    <lineage>
        <taxon>Bacteria</taxon>
        <taxon>Pseudomonadati</taxon>
        <taxon>Pseudomonadota</taxon>
        <taxon>Gammaproteobacteria</taxon>
        <taxon>Alteromonadales</taxon>
        <taxon>Idiomarinaceae</taxon>
        <taxon>Pseudidiomarina</taxon>
    </lineage>
</organism>
<dbReference type="RefSeq" id="WP_173919161.1">
    <property type="nucleotide sequence ID" value="NZ_CADCXY010000001.1"/>
</dbReference>
<dbReference type="Proteomes" id="UP000481517">
    <property type="component" value="Unassembled WGS sequence"/>
</dbReference>
<proteinExistence type="predicted"/>
<evidence type="ECO:0000313" key="1">
    <source>
        <dbReference type="EMBL" id="CAB0149528.1"/>
    </source>
</evidence>
<reference evidence="1 2" key="1">
    <citation type="submission" date="2020-02" db="EMBL/GenBank/DDBJ databases">
        <authorList>
            <person name="Rodrigo-Torres L."/>
            <person name="Arahal R. D."/>
            <person name="Lucena T."/>
        </authorList>
    </citation>
    <scope>NUCLEOTIDE SEQUENCE [LARGE SCALE GENOMIC DNA]</scope>
    <source>
        <strain evidence="1 2">CECT 9734</strain>
    </source>
</reference>
<evidence type="ECO:0008006" key="3">
    <source>
        <dbReference type="Google" id="ProtNLM"/>
    </source>
</evidence>
<protein>
    <recommendedName>
        <fullName evidence="3">YfcL protein</fullName>
    </recommendedName>
</protein>
<gene>
    <name evidence="1" type="ORF">PSI9734_00092</name>
</gene>
<keyword evidence="2" id="KW-1185">Reference proteome</keyword>
<accession>A0A6S6WPJ4</accession>
<dbReference type="EMBL" id="CADCXY010000001">
    <property type="protein sequence ID" value="CAB0149528.1"/>
    <property type="molecule type" value="Genomic_DNA"/>
</dbReference>
<dbReference type="InterPro" id="IPR014987">
    <property type="entry name" value="UPF_YfcL"/>
</dbReference>
<evidence type="ECO:0000313" key="2">
    <source>
        <dbReference type="Proteomes" id="UP000481517"/>
    </source>
</evidence>